<sequence length="545" mass="60378">MPAFDLVSSPWLPAQLRDGMTVELSLEEVFARAVEVRRLVGDGPSQEFALLRLLLAILHDAVEGPEDLDAWQELWDSQRPFADVPAYLARHRDRFDLLHPTQPFFQVSELRTQKDEVASLNRIVADVPNGDPFFSMRQPGVDRLSFAEAARWLVHVHAFDTSGIKSGAVGDPRVKEGKGYPQGVGWAGNLGGVFVEGDNLQQTLLLNLVAADASALTLDQADRPAWRREPSGPGIQEGLESRPTGPRDLYTWQSRRVRLHHDQHGVHGVLLAYGDPLASCDKHGYEPMSGWRRSKAQEKKLGRTPVYMPREHDPSRAAWRSLASLLMAQAQERTTGSESPPYLRAGVLKWVAELTYERLLPSDMLIRPRLIAATYGTKQSVLDEVVNDGVTMALVLLHEKDRRYAIQALGAVEDSNAGVNALGDLVADLARTTGRDPDAPRDTARDQAFGLLDGPYRQWLIALGTVQDPEQARRAWQRTAYRILQTTADSHLATAGETGWLEHAAAERTFLDRLGKAFPLRQGPDSRAVPEPDPQQADIIEAVSP</sequence>
<name>A0A918RJ03_9ACTN</name>
<dbReference type="AlphaFoldDB" id="A0A918RJ03"/>
<gene>
    <name evidence="2" type="ORF">GCM10010371_65820</name>
</gene>
<dbReference type="InterPro" id="IPR013381">
    <property type="entry name" value="CRISPR-assoc_prot_Cse1"/>
</dbReference>
<reference evidence="2" key="1">
    <citation type="journal article" date="2014" name="Int. J. Syst. Evol. Microbiol.">
        <title>Complete genome sequence of Corynebacterium casei LMG S-19264T (=DSM 44701T), isolated from a smear-ripened cheese.</title>
        <authorList>
            <consortium name="US DOE Joint Genome Institute (JGI-PGF)"/>
            <person name="Walter F."/>
            <person name="Albersmeier A."/>
            <person name="Kalinowski J."/>
            <person name="Ruckert C."/>
        </authorList>
    </citation>
    <scope>NUCLEOTIDE SEQUENCE</scope>
    <source>
        <strain evidence="2">JCM 4834</strain>
    </source>
</reference>
<evidence type="ECO:0000256" key="1">
    <source>
        <dbReference type="SAM" id="MobiDB-lite"/>
    </source>
</evidence>
<dbReference type="Gene3D" id="1.10.132.100">
    <property type="match status" value="1"/>
</dbReference>
<evidence type="ECO:0000313" key="3">
    <source>
        <dbReference type="Proteomes" id="UP000634660"/>
    </source>
</evidence>
<proteinExistence type="predicted"/>
<reference evidence="2" key="2">
    <citation type="submission" date="2020-09" db="EMBL/GenBank/DDBJ databases">
        <authorList>
            <person name="Sun Q."/>
            <person name="Ohkuma M."/>
        </authorList>
    </citation>
    <scope>NUCLEOTIDE SEQUENCE</scope>
    <source>
        <strain evidence="2">JCM 4834</strain>
    </source>
</reference>
<protein>
    <submittedName>
        <fullName evidence="2">Type I-E CRISPR-associated protein Cse1/CasA</fullName>
    </submittedName>
</protein>
<dbReference type="EMBL" id="BMVX01000043">
    <property type="protein sequence ID" value="GGZ96742.1"/>
    <property type="molecule type" value="Genomic_DNA"/>
</dbReference>
<accession>A0A918RJ03</accession>
<feature type="region of interest" description="Disordered" evidence="1">
    <location>
        <begin position="224"/>
        <end position="247"/>
    </location>
</feature>
<dbReference type="CDD" id="cd09729">
    <property type="entry name" value="Cse1_I-E"/>
    <property type="match status" value="1"/>
</dbReference>
<evidence type="ECO:0000313" key="2">
    <source>
        <dbReference type="EMBL" id="GGZ96742.1"/>
    </source>
</evidence>
<dbReference type="Proteomes" id="UP000634660">
    <property type="component" value="Unassembled WGS sequence"/>
</dbReference>
<dbReference type="Pfam" id="PF09481">
    <property type="entry name" value="CRISPR_Cse1"/>
    <property type="match status" value="1"/>
</dbReference>
<feature type="region of interest" description="Disordered" evidence="1">
    <location>
        <begin position="521"/>
        <end position="545"/>
    </location>
</feature>
<dbReference type="NCBIfam" id="TIGR02547">
    <property type="entry name" value="casA_cse1"/>
    <property type="match status" value="1"/>
</dbReference>
<organism evidence="2 3">
    <name type="scientific">Streptomyces subrutilus</name>
    <dbReference type="NCBI Taxonomy" id="36818"/>
    <lineage>
        <taxon>Bacteria</taxon>
        <taxon>Bacillati</taxon>
        <taxon>Actinomycetota</taxon>
        <taxon>Actinomycetes</taxon>
        <taxon>Kitasatosporales</taxon>
        <taxon>Streptomycetaceae</taxon>
        <taxon>Streptomyces</taxon>
    </lineage>
</organism>
<comment type="caution">
    <text evidence="2">The sequence shown here is derived from an EMBL/GenBank/DDBJ whole genome shotgun (WGS) entry which is preliminary data.</text>
</comment>